<dbReference type="SUPFAM" id="SSF81452">
    <property type="entry name" value="Cytochrome c oxidase subunit III-like"/>
    <property type="match status" value="1"/>
</dbReference>
<keyword evidence="3 6" id="KW-0812">Transmembrane</keyword>
<dbReference type="Proteomes" id="UP001207918">
    <property type="component" value="Unassembled WGS sequence"/>
</dbReference>
<dbReference type="PANTHER" id="PTHR11403">
    <property type="entry name" value="CYTOCHROME C OXIDASE SUBUNIT III"/>
    <property type="match status" value="1"/>
</dbReference>
<feature type="transmembrane region" description="Helical" evidence="7">
    <location>
        <begin position="73"/>
        <end position="91"/>
    </location>
</feature>
<protein>
    <submittedName>
        <fullName evidence="9">Cytochrome c oxidase subunit 3 family protein</fullName>
    </submittedName>
</protein>
<reference evidence="9 10" key="1">
    <citation type="submission" date="2021-03" db="EMBL/GenBank/DDBJ databases">
        <title>Aliifodinibius sp. nov., a new bacterium isolated from saline soil.</title>
        <authorList>
            <person name="Galisteo C."/>
            <person name="De La Haba R."/>
            <person name="Sanchez-Porro C."/>
            <person name="Ventosa A."/>
        </authorList>
    </citation>
    <scope>NUCLEOTIDE SEQUENCE [LARGE SCALE GENOMIC DNA]</scope>
    <source>
        <strain evidence="9 10">1BSP15-2V2</strain>
    </source>
</reference>
<keyword evidence="10" id="KW-1185">Reference proteome</keyword>
<feature type="transmembrane region" description="Helical" evidence="7">
    <location>
        <begin position="198"/>
        <end position="217"/>
    </location>
</feature>
<comment type="similarity">
    <text evidence="2 6">Belongs to the cytochrome c oxidase subunit 3 family.</text>
</comment>
<evidence type="ECO:0000256" key="5">
    <source>
        <dbReference type="ARBA" id="ARBA00023136"/>
    </source>
</evidence>
<name>A0ABT3PT27_9BACT</name>
<organism evidence="9 10">
    <name type="scientific">Fodinibius salsisoli</name>
    <dbReference type="NCBI Taxonomy" id="2820877"/>
    <lineage>
        <taxon>Bacteria</taxon>
        <taxon>Pseudomonadati</taxon>
        <taxon>Balneolota</taxon>
        <taxon>Balneolia</taxon>
        <taxon>Balneolales</taxon>
        <taxon>Balneolaceae</taxon>
        <taxon>Fodinibius</taxon>
    </lineage>
</organism>
<evidence type="ECO:0000313" key="9">
    <source>
        <dbReference type="EMBL" id="MCW9708977.1"/>
    </source>
</evidence>
<dbReference type="Pfam" id="PF00510">
    <property type="entry name" value="COX3"/>
    <property type="match status" value="1"/>
</dbReference>
<feature type="transmembrane region" description="Helical" evidence="7">
    <location>
        <begin position="103"/>
        <end position="122"/>
    </location>
</feature>
<dbReference type="InterPro" id="IPR035973">
    <property type="entry name" value="Cyt_c_oxidase_su3-like_sf"/>
</dbReference>
<dbReference type="CDD" id="cd02862">
    <property type="entry name" value="NorE_like"/>
    <property type="match status" value="1"/>
</dbReference>
<evidence type="ECO:0000256" key="1">
    <source>
        <dbReference type="ARBA" id="ARBA00004141"/>
    </source>
</evidence>
<gene>
    <name evidence="9" type="ORF">J6I44_19110</name>
</gene>
<feature type="transmembrane region" description="Helical" evidence="7">
    <location>
        <begin position="33"/>
        <end position="53"/>
    </location>
</feature>
<evidence type="ECO:0000256" key="6">
    <source>
        <dbReference type="RuleBase" id="RU003376"/>
    </source>
</evidence>
<keyword evidence="4 7" id="KW-1133">Transmembrane helix</keyword>
<sequence>MANHSTTSSHSRFQQHHFVDAEQQFDAAKMGMWVFLVTEILMFGGLFAAYIVYRLWYPELFVLASEELNTLWGGVNTLVLIGSSLTVAMAIKSAQLNQKRNIAINLGITLALAAIFMVIKYFEYTHKFHLGIFPGEFYTFEGIDHPKANVFFSLYYLMTGLHGIHVTIGMGLMIWLLVRSTKGHFGEEYYTPIEMTGLYWHLVDIIWIFLFPLFYLID</sequence>
<dbReference type="InterPro" id="IPR024791">
    <property type="entry name" value="Cyt_c/ubiquinol_Oxase_su3"/>
</dbReference>
<evidence type="ECO:0000256" key="7">
    <source>
        <dbReference type="SAM" id="Phobius"/>
    </source>
</evidence>
<evidence type="ECO:0000313" key="10">
    <source>
        <dbReference type="Proteomes" id="UP001207918"/>
    </source>
</evidence>
<feature type="transmembrane region" description="Helical" evidence="7">
    <location>
        <begin position="154"/>
        <end position="178"/>
    </location>
</feature>
<feature type="domain" description="Heme-copper oxidase subunit III family profile" evidence="8">
    <location>
        <begin position="29"/>
        <end position="218"/>
    </location>
</feature>
<dbReference type="InterPro" id="IPR013833">
    <property type="entry name" value="Cyt_c_oxidase_su3_a-hlx"/>
</dbReference>
<accession>A0ABT3PT27</accession>
<comment type="subcellular location">
    <subcellularLocation>
        <location evidence="6">Cell membrane</location>
        <topology evidence="6">Multi-pass membrane protein</topology>
    </subcellularLocation>
    <subcellularLocation>
        <location evidence="1">Membrane</location>
        <topology evidence="1">Multi-pass membrane protein</topology>
    </subcellularLocation>
</comment>
<dbReference type="PANTHER" id="PTHR11403:SF6">
    <property type="entry name" value="NITRIC OXIDE REDUCTASE SUBUNIT E"/>
    <property type="match status" value="1"/>
</dbReference>
<dbReference type="PROSITE" id="PS50253">
    <property type="entry name" value="COX3"/>
    <property type="match status" value="1"/>
</dbReference>
<comment type="caution">
    <text evidence="9">The sequence shown here is derived from an EMBL/GenBank/DDBJ whole genome shotgun (WGS) entry which is preliminary data.</text>
</comment>
<dbReference type="EMBL" id="JAGGJA010000020">
    <property type="protein sequence ID" value="MCW9708977.1"/>
    <property type="molecule type" value="Genomic_DNA"/>
</dbReference>
<evidence type="ECO:0000256" key="3">
    <source>
        <dbReference type="ARBA" id="ARBA00022692"/>
    </source>
</evidence>
<evidence type="ECO:0000259" key="8">
    <source>
        <dbReference type="PROSITE" id="PS50253"/>
    </source>
</evidence>
<evidence type="ECO:0000256" key="2">
    <source>
        <dbReference type="ARBA" id="ARBA00010581"/>
    </source>
</evidence>
<dbReference type="Gene3D" id="1.20.120.80">
    <property type="entry name" value="Cytochrome c oxidase, subunit III, four-helix bundle"/>
    <property type="match status" value="1"/>
</dbReference>
<evidence type="ECO:0000256" key="4">
    <source>
        <dbReference type="ARBA" id="ARBA00022989"/>
    </source>
</evidence>
<dbReference type="RefSeq" id="WP_265767795.1">
    <property type="nucleotide sequence ID" value="NZ_JAGGJA010000020.1"/>
</dbReference>
<keyword evidence="5 7" id="KW-0472">Membrane</keyword>
<proteinExistence type="inferred from homology"/>
<dbReference type="InterPro" id="IPR000298">
    <property type="entry name" value="Cyt_c_oxidase-like_su3"/>
</dbReference>